<feature type="signal peptide" evidence="3">
    <location>
        <begin position="1"/>
        <end position="24"/>
    </location>
</feature>
<accession>A0A0P6X810</accession>
<reference evidence="5 6" key="1">
    <citation type="submission" date="2015-07" db="EMBL/GenBank/DDBJ databases">
        <title>Genome sequence of Ornatilinea apprima DSM 23815.</title>
        <authorList>
            <person name="Hemp J."/>
            <person name="Ward L.M."/>
            <person name="Pace L.A."/>
            <person name="Fischer W.W."/>
        </authorList>
    </citation>
    <scope>NUCLEOTIDE SEQUENCE [LARGE SCALE GENOMIC DNA]</scope>
    <source>
        <strain evidence="5 6">P3M-1</strain>
    </source>
</reference>
<name>A0A0P6X810_9CHLR</name>
<dbReference type="PANTHER" id="PTHR30535">
    <property type="entry name" value="VITAMIN B12-BINDING PROTEIN"/>
    <property type="match status" value="1"/>
</dbReference>
<dbReference type="InterPro" id="IPR002491">
    <property type="entry name" value="ABC_transptr_periplasmic_BD"/>
</dbReference>
<feature type="chain" id="PRO_5006132893" description="Fe/B12 periplasmic-binding domain-containing protein" evidence="3">
    <location>
        <begin position="25"/>
        <end position="309"/>
    </location>
</feature>
<evidence type="ECO:0000256" key="3">
    <source>
        <dbReference type="SAM" id="SignalP"/>
    </source>
</evidence>
<evidence type="ECO:0000313" key="5">
    <source>
        <dbReference type="EMBL" id="KPL79149.1"/>
    </source>
</evidence>
<dbReference type="PROSITE" id="PS50983">
    <property type="entry name" value="FE_B12_PBP"/>
    <property type="match status" value="1"/>
</dbReference>
<dbReference type="EMBL" id="LGCL01000015">
    <property type="protein sequence ID" value="KPL79149.1"/>
    <property type="molecule type" value="Genomic_DNA"/>
</dbReference>
<dbReference type="AlphaFoldDB" id="A0A0P6X810"/>
<organism evidence="5 6">
    <name type="scientific">Ornatilinea apprima</name>
    <dbReference type="NCBI Taxonomy" id="1134406"/>
    <lineage>
        <taxon>Bacteria</taxon>
        <taxon>Bacillati</taxon>
        <taxon>Chloroflexota</taxon>
        <taxon>Anaerolineae</taxon>
        <taxon>Anaerolineales</taxon>
        <taxon>Anaerolineaceae</taxon>
        <taxon>Ornatilinea</taxon>
    </lineage>
</organism>
<dbReference type="InterPro" id="IPR050902">
    <property type="entry name" value="ABC_Transporter_SBP"/>
</dbReference>
<feature type="domain" description="Fe/B12 periplasmic-binding" evidence="4">
    <location>
        <begin position="53"/>
        <end position="307"/>
    </location>
</feature>
<protein>
    <recommendedName>
        <fullName evidence="4">Fe/B12 periplasmic-binding domain-containing protein</fullName>
    </recommendedName>
</protein>
<gene>
    <name evidence="5" type="ORF">ADN00_04660</name>
</gene>
<dbReference type="OrthoDB" id="9787830at2"/>
<dbReference type="CDD" id="cd01143">
    <property type="entry name" value="YvrC"/>
    <property type="match status" value="1"/>
</dbReference>
<dbReference type="GO" id="GO:0071281">
    <property type="term" value="P:cellular response to iron ion"/>
    <property type="evidence" value="ECO:0007669"/>
    <property type="project" value="TreeGrafter"/>
</dbReference>
<evidence type="ECO:0000256" key="1">
    <source>
        <dbReference type="ARBA" id="ARBA00008814"/>
    </source>
</evidence>
<keyword evidence="2 3" id="KW-0732">Signal</keyword>
<dbReference type="InterPro" id="IPR054828">
    <property type="entry name" value="Vit_B12_bind_prot"/>
</dbReference>
<comment type="caution">
    <text evidence="5">The sequence shown here is derived from an EMBL/GenBank/DDBJ whole genome shotgun (WGS) entry which is preliminary data.</text>
</comment>
<dbReference type="STRING" id="1134406.ADN00_04660"/>
<evidence type="ECO:0000313" key="6">
    <source>
        <dbReference type="Proteomes" id="UP000050417"/>
    </source>
</evidence>
<dbReference type="SUPFAM" id="SSF53807">
    <property type="entry name" value="Helical backbone' metal receptor"/>
    <property type="match status" value="1"/>
</dbReference>
<evidence type="ECO:0000259" key="4">
    <source>
        <dbReference type="PROSITE" id="PS50983"/>
    </source>
</evidence>
<sequence>MKRRFVPVLLFTLLSLLLASCAPIAPTSPTAVQPIILTDALGREVSLAQPAQKIVSTAPSNSEILFAIGAGAQVIARDDFTNYPPEALDLPSVGGMSGFNLEAITALQPDLVLVAEINTAEDVKALEDLGLTVYMVPNPTDLEGLYTNLVNVGKMTGREAEAAALAEELKARVEAVTQAVASVETRPSVFYELDGSDPAKPWTSGPGTFIDLLINMAGGQNAVTVDSPWVQLSLEELIVTDPDFILLGDSTWGGVTPEMVAERAGWNALSAVQNGKVLPFNDDLVGRPGPRLVDGLEELAKILHPDLVK</sequence>
<dbReference type="RefSeq" id="WP_075061792.1">
    <property type="nucleotide sequence ID" value="NZ_LGCL01000015.1"/>
</dbReference>
<dbReference type="Pfam" id="PF01497">
    <property type="entry name" value="Peripla_BP_2"/>
    <property type="match status" value="1"/>
</dbReference>
<dbReference type="Gene3D" id="3.40.50.1980">
    <property type="entry name" value="Nitrogenase molybdenum iron protein domain"/>
    <property type="match status" value="2"/>
</dbReference>
<dbReference type="NCBIfam" id="NF038402">
    <property type="entry name" value="TroA_like"/>
    <property type="match status" value="1"/>
</dbReference>
<keyword evidence="6" id="KW-1185">Reference proteome</keyword>
<comment type="similarity">
    <text evidence="1">Belongs to the bacterial solute-binding protein 8 family.</text>
</comment>
<evidence type="ECO:0000256" key="2">
    <source>
        <dbReference type="ARBA" id="ARBA00022729"/>
    </source>
</evidence>
<dbReference type="PANTHER" id="PTHR30535:SF34">
    <property type="entry name" value="MOLYBDATE-BINDING PROTEIN MOLA"/>
    <property type="match status" value="1"/>
</dbReference>
<dbReference type="PROSITE" id="PS51257">
    <property type="entry name" value="PROKAR_LIPOPROTEIN"/>
    <property type="match status" value="1"/>
</dbReference>
<dbReference type="Proteomes" id="UP000050417">
    <property type="component" value="Unassembled WGS sequence"/>
</dbReference>
<proteinExistence type="inferred from homology"/>